<keyword evidence="2" id="KW-1185">Reference proteome</keyword>
<comment type="caution">
    <text evidence="1">The sequence shown here is derived from an EMBL/GenBank/DDBJ whole genome shotgun (WGS) entry which is preliminary data.</text>
</comment>
<proteinExistence type="predicted"/>
<dbReference type="EMBL" id="CAJVPM010009218">
    <property type="protein sequence ID" value="CAG8562154.1"/>
    <property type="molecule type" value="Genomic_DNA"/>
</dbReference>
<dbReference type="Proteomes" id="UP000789860">
    <property type="component" value="Unassembled WGS sequence"/>
</dbReference>
<evidence type="ECO:0000313" key="2">
    <source>
        <dbReference type="Proteomes" id="UP000789860"/>
    </source>
</evidence>
<organism evidence="1 2">
    <name type="scientific">Scutellospora calospora</name>
    <dbReference type="NCBI Taxonomy" id="85575"/>
    <lineage>
        <taxon>Eukaryota</taxon>
        <taxon>Fungi</taxon>
        <taxon>Fungi incertae sedis</taxon>
        <taxon>Mucoromycota</taxon>
        <taxon>Glomeromycotina</taxon>
        <taxon>Glomeromycetes</taxon>
        <taxon>Diversisporales</taxon>
        <taxon>Gigasporaceae</taxon>
        <taxon>Scutellospora</taxon>
    </lineage>
</organism>
<name>A0ACA9M0P3_9GLOM</name>
<gene>
    <name evidence="1" type="ORF">SCALOS_LOCUS5547</name>
</gene>
<evidence type="ECO:0000313" key="1">
    <source>
        <dbReference type="EMBL" id="CAG8562154.1"/>
    </source>
</evidence>
<sequence length="678" mass="79675">MKGEEISVYSPLHKLAYTKKLEQYAIPDQYIFDKYMVYSTKSLSDAAAKYCKSFKRLKNKGTLSSEDIQEINANTINKNENKKKDIRISGVQLFGLQLNFVRIVRKMLPSNTYLKVQPFNNLSNSTQRHHMLTIAKLVFDQVEICKENIFHKDDKVEIKQARFTINDKLFEIQYEKVNQEKIDDLHLAVLKSLDKGKIFREAYQSLARINQDLPREGAISSTRQRLNKQMQNLVPLLLINIEETFVASELTEDQPHINDPDIVNNIVESAGKGEQRSIIDILNFIVSEYIKKRLLIPNNTTIKLRISGDSRNIGRKIQHVMVMAIILNDIERLHKSEGYHTLVLYSGSENYQSLQNALCTLIFDLNNLRESRFYQLNSLHWNCTYMKQQNGILDQNNKLVGDWTITKNMEQIKKNFFNIRRHQCAPLFDMIDLKYWVCDELHILLRITDRLFELFLSDLQRNGKLDNKIQQEILVEMKRIGITFQFWTDKNTKKLCNTSLMGPNKLKLLHNFNFKNISICYLPIVRQNQLRKLWNKFAELYDDLHQKKISGSSFKKKAIEWLEYFLTPSQGHPNKNFVRGLYQATDCTPYMHVLTYHIPEFIKIHRDLGLIAFSCSALEKKNYIQVCRYFQNTLKDGGHDQSRKSAILEILEHENQQLFYWQANIPSYIKKATQYRLE</sequence>
<accession>A0ACA9M0P3</accession>
<reference evidence="1" key="1">
    <citation type="submission" date="2021-06" db="EMBL/GenBank/DDBJ databases">
        <authorList>
            <person name="Kallberg Y."/>
            <person name="Tangrot J."/>
            <person name="Rosling A."/>
        </authorList>
    </citation>
    <scope>NUCLEOTIDE SEQUENCE</scope>
    <source>
        <strain evidence="1">AU212A</strain>
    </source>
</reference>
<protein>
    <submittedName>
        <fullName evidence="1">4079_t:CDS:1</fullName>
    </submittedName>
</protein>